<dbReference type="AlphaFoldDB" id="A0A1A9W3W5"/>
<evidence type="ECO:0000313" key="2">
    <source>
        <dbReference type="EnsemblMetazoa" id="GBRI005443-PA"/>
    </source>
</evidence>
<dbReference type="VEuPathDB" id="VectorBase:GBRI005443"/>
<reference evidence="3" key="1">
    <citation type="submission" date="2014-03" db="EMBL/GenBank/DDBJ databases">
        <authorList>
            <person name="Aksoy S."/>
            <person name="Warren W."/>
            <person name="Wilson R.K."/>
        </authorList>
    </citation>
    <scope>NUCLEOTIDE SEQUENCE [LARGE SCALE GENOMIC DNA]</scope>
    <source>
        <strain evidence="3">IAEA</strain>
    </source>
</reference>
<sequence>MKACRLAFFGVLLLTQSCFSSPTSNSKLLINDHEFNEENQFYRVTLKNFIERLMPFCERYIDLLEKTVEDLKINKKAIEYEHVKKQLDLVSKHSEHIKSSNYSEAFKGFLNFERSISGHGKNVDDVFLKHDGEDLVEEFCQSLLKYFNDFLNSFIAYANGLKEEEKAANNNFLEWFKSFRDEEDCGDKFEKFKKFFKFFNPQLFAVEN</sequence>
<dbReference type="Proteomes" id="UP000091820">
    <property type="component" value="Unassembled WGS sequence"/>
</dbReference>
<feature type="signal peptide" evidence="1">
    <location>
        <begin position="1"/>
        <end position="20"/>
    </location>
</feature>
<accession>A0A1A9W3W5</accession>
<reference evidence="2" key="2">
    <citation type="submission" date="2020-05" db="UniProtKB">
        <authorList>
            <consortium name="EnsemblMetazoa"/>
        </authorList>
    </citation>
    <scope>IDENTIFICATION</scope>
    <source>
        <strain evidence="2">IAEA</strain>
    </source>
</reference>
<protein>
    <submittedName>
        <fullName evidence="2">Uncharacterized protein</fullName>
    </submittedName>
</protein>
<evidence type="ECO:0000313" key="3">
    <source>
        <dbReference type="Proteomes" id="UP000091820"/>
    </source>
</evidence>
<name>A0A1A9W3W5_9MUSC</name>
<dbReference type="PROSITE" id="PS51257">
    <property type="entry name" value="PROKAR_LIPOPROTEIN"/>
    <property type="match status" value="1"/>
</dbReference>
<dbReference type="EnsemblMetazoa" id="GBRI005443-RA">
    <property type="protein sequence ID" value="GBRI005443-PA"/>
    <property type="gene ID" value="GBRI005443"/>
</dbReference>
<keyword evidence="1" id="KW-0732">Signal</keyword>
<keyword evidence="3" id="KW-1185">Reference proteome</keyword>
<evidence type="ECO:0000256" key="1">
    <source>
        <dbReference type="SAM" id="SignalP"/>
    </source>
</evidence>
<feature type="chain" id="PRO_5008399931" evidence="1">
    <location>
        <begin position="21"/>
        <end position="208"/>
    </location>
</feature>
<organism evidence="2 3">
    <name type="scientific">Glossina brevipalpis</name>
    <dbReference type="NCBI Taxonomy" id="37001"/>
    <lineage>
        <taxon>Eukaryota</taxon>
        <taxon>Metazoa</taxon>
        <taxon>Ecdysozoa</taxon>
        <taxon>Arthropoda</taxon>
        <taxon>Hexapoda</taxon>
        <taxon>Insecta</taxon>
        <taxon>Pterygota</taxon>
        <taxon>Neoptera</taxon>
        <taxon>Endopterygota</taxon>
        <taxon>Diptera</taxon>
        <taxon>Brachycera</taxon>
        <taxon>Muscomorpha</taxon>
        <taxon>Hippoboscoidea</taxon>
        <taxon>Glossinidae</taxon>
        <taxon>Glossina</taxon>
    </lineage>
</organism>
<proteinExistence type="predicted"/>